<evidence type="ECO:0000256" key="3">
    <source>
        <dbReference type="ARBA" id="ARBA00023136"/>
    </source>
</evidence>
<dbReference type="Pfam" id="PF00905">
    <property type="entry name" value="Transpeptidase"/>
    <property type="match status" value="1"/>
</dbReference>
<keyword evidence="3 4" id="KW-0472">Membrane</keyword>
<dbReference type="Gene3D" id="3.30.1390.30">
    <property type="entry name" value="Penicillin-binding protein 2a, domain 3"/>
    <property type="match status" value="1"/>
</dbReference>
<dbReference type="InterPro" id="IPR005311">
    <property type="entry name" value="PBP_dimer"/>
</dbReference>
<evidence type="ECO:0000259" key="7">
    <source>
        <dbReference type="Pfam" id="PF05223"/>
    </source>
</evidence>
<dbReference type="RefSeq" id="WP_249298669.1">
    <property type="nucleotide sequence ID" value="NZ_JACRSX010000046.1"/>
</dbReference>
<feature type="transmembrane region" description="Helical" evidence="4">
    <location>
        <begin position="12"/>
        <end position="32"/>
    </location>
</feature>
<evidence type="ECO:0000256" key="1">
    <source>
        <dbReference type="ARBA" id="ARBA00004370"/>
    </source>
</evidence>
<dbReference type="SUPFAM" id="SSF54427">
    <property type="entry name" value="NTF2-like"/>
    <property type="match status" value="1"/>
</dbReference>
<evidence type="ECO:0000313" key="9">
    <source>
        <dbReference type="Proteomes" id="UP000606193"/>
    </source>
</evidence>
<dbReference type="Pfam" id="PF03717">
    <property type="entry name" value="PBP_dimer"/>
    <property type="match status" value="1"/>
</dbReference>
<gene>
    <name evidence="8" type="ORF">H8704_13925</name>
</gene>
<comment type="similarity">
    <text evidence="2">Belongs to the transpeptidase family.</text>
</comment>
<dbReference type="Gene3D" id="3.10.450.100">
    <property type="entry name" value="NTF2-like, domain 1"/>
    <property type="match status" value="1"/>
</dbReference>
<organism evidence="8 9">
    <name type="scientific">Jutongia huaianensis</name>
    <dbReference type="NCBI Taxonomy" id="2763668"/>
    <lineage>
        <taxon>Bacteria</taxon>
        <taxon>Bacillati</taxon>
        <taxon>Bacillota</taxon>
        <taxon>Clostridia</taxon>
        <taxon>Lachnospirales</taxon>
        <taxon>Lachnospiraceae</taxon>
        <taxon>Jutongia</taxon>
    </lineage>
</organism>
<evidence type="ECO:0000259" key="6">
    <source>
        <dbReference type="Pfam" id="PF03717"/>
    </source>
</evidence>
<dbReference type="Gene3D" id="3.40.710.10">
    <property type="entry name" value="DD-peptidase/beta-lactamase superfamily"/>
    <property type="match status" value="1"/>
</dbReference>
<dbReference type="InterPro" id="IPR001460">
    <property type="entry name" value="PCN-bd_Tpept"/>
</dbReference>
<dbReference type="EMBL" id="JACRSX010000046">
    <property type="protein sequence ID" value="MBC8563694.1"/>
    <property type="molecule type" value="Genomic_DNA"/>
</dbReference>
<dbReference type="Pfam" id="PF05223">
    <property type="entry name" value="MecA_N"/>
    <property type="match status" value="1"/>
</dbReference>
<keyword evidence="9" id="KW-1185">Reference proteome</keyword>
<keyword evidence="4" id="KW-1133">Transmembrane helix</keyword>
<dbReference type="Gene3D" id="3.90.1310.10">
    <property type="entry name" value="Penicillin-binding protein 2a (Domain 2)"/>
    <property type="match status" value="1"/>
</dbReference>
<dbReference type="InterPro" id="IPR012338">
    <property type="entry name" value="Beta-lactam/transpept-like"/>
</dbReference>
<feature type="domain" description="Penicillin-binding protein dimerisation" evidence="6">
    <location>
        <begin position="162"/>
        <end position="345"/>
    </location>
</feature>
<dbReference type="PANTHER" id="PTHR30627">
    <property type="entry name" value="PEPTIDOGLYCAN D,D-TRANSPEPTIDASE"/>
    <property type="match status" value="1"/>
</dbReference>
<dbReference type="InterPro" id="IPR007887">
    <property type="entry name" value="MecA_N"/>
</dbReference>
<protein>
    <submittedName>
        <fullName evidence="8">Penicillin-binding transpeptidase domain-containing protein</fullName>
    </submittedName>
</protein>
<comment type="subcellular location">
    <subcellularLocation>
        <location evidence="1">Membrane</location>
    </subcellularLocation>
</comment>
<dbReference type="InterPro" id="IPR036138">
    <property type="entry name" value="PBP_dimer_sf"/>
</dbReference>
<sequence length="635" mass="71785">MKYRHNRKRRMIRVGFLVLSIIFIAGVVLFTIKGITKKEVVKSPEQVLKSYMNCICQKNYSEMYEMITNESKETIEKEDFVKRNSAIYEGIEAKNINIKIIDYEEESLTVKYNTAFDTVAGKVDFKNEVAFLEQDDQYKMVWSNSVIYPGLTEDDKVRVSVIQAQRGQILDRNGRMLAGKGVASSVGIIPGKLENRKKSIVRIAKLLGIKPEDIEKELTAKWVKEDSFVPIKKIAKVKELDLLALDPDETIVEEQKRQEKLLKISGVMISDVEVREYPLKDEAAHLVGYVQNVTAEDLEKHAGEGYTNASVIGKTGLEGVYEKELKGENGCKIYIADSEGKEKEQLAYKIVKDGKDIKLTIDADLQAQLYKNFKSDKSCSIAMNPFTGEVLAMVSTPSYDTNAFIMGMSKKQWDRLNKDKKQPLYNRFRQVWCPGSTFKPVIAAIGLQSEAFTGTDNFGNEGHSWQKDKTWGTYHVTTLHTYSPVILKNALIYSDNIYFAKAALKIGTEEMERSLSMLGFHSSIPFEIMMAESKFSNNKHIQSEVGLADTGYGQGQVLVNPLHLACIYTSFCNDGNVLKPYLLYKENAKAEQWISEAFSKSVSQEVLEGIKSVVNDSHGTGYAIHRKDMWSYVKI</sequence>
<comment type="caution">
    <text evidence="8">The sequence shown here is derived from an EMBL/GenBank/DDBJ whole genome shotgun (WGS) entry which is preliminary data.</text>
</comment>
<evidence type="ECO:0000259" key="5">
    <source>
        <dbReference type="Pfam" id="PF00905"/>
    </source>
</evidence>
<dbReference type="SUPFAM" id="SSF56519">
    <property type="entry name" value="Penicillin binding protein dimerisation domain"/>
    <property type="match status" value="1"/>
</dbReference>
<dbReference type="InterPro" id="IPR050515">
    <property type="entry name" value="Beta-lactam/transpept"/>
</dbReference>
<feature type="domain" description="Penicillin-binding protein transpeptidase" evidence="5">
    <location>
        <begin position="380"/>
        <end position="626"/>
    </location>
</feature>
<dbReference type="InterPro" id="IPR032710">
    <property type="entry name" value="NTF2-like_dom_sf"/>
</dbReference>
<proteinExistence type="inferred from homology"/>
<name>A0ABR7N565_9FIRM</name>
<evidence type="ECO:0000256" key="2">
    <source>
        <dbReference type="ARBA" id="ARBA00007171"/>
    </source>
</evidence>
<evidence type="ECO:0000256" key="4">
    <source>
        <dbReference type="SAM" id="Phobius"/>
    </source>
</evidence>
<dbReference type="PANTHER" id="PTHR30627:SF25">
    <property type="entry name" value="PENICILLIN-BINDING PROTEIN 3"/>
    <property type="match status" value="1"/>
</dbReference>
<evidence type="ECO:0000313" key="8">
    <source>
        <dbReference type="EMBL" id="MBC8563694.1"/>
    </source>
</evidence>
<keyword evidence="4" id="KW-0812">Transmembrane</keyword>
<dbReference type="SUPFAM" id="SSF56601">
    <property type="entry name" value="beta-lactamase/transpeptidase-like"/>
    <property type="match status" value="1"/>
</dbReference>
<dbReference type="Proteomes" id="UP000606193">
    <property type="component" value="Unassembled WGS sequence"/>
</dbReference>
<feature type="domain" description="NTF2-like N-terminal transpeptidase" evidence="7">
    <location>
        <begin position="44"/>
        <end position="155"/>
    </location>
</feature>
<accession>A0ABR7N565</accession>
<reference evidence="8 9" key="1">
    <citation type="submission" date="2020-08" db="EMBL/GenBank/DDBJ databases">
        <title>Genome public.</title>
        <authorList>
            <person name="Liu C."/>
            <person name="Sun Q."/>
        </authorList>
    </citation>
    <scope>NUCLEOTIDE SEQUENCE [LARGE SCALE GENOMIC DNA]</scope>
    <source>
        <strain evidence="8 9">NSJ-37</strain>
    </source>
</reference>